<organism evidence="4 5">
    <name type="scientific">Eeniella nana</name>
    <name type="common">Yeast</name>
    <name type="synonym">Brettanomyces nanus</name>
    <dbReference type="NCBI Taxonomy" id="13502"/>
    <lineage>
        <taxon>Eukaryota</taxon>
        <taxon>Fungi</taxon>
        <taxon>Dikarya</taxon>
        <taxon>Ascomycota</taxon>
        <taxon>Saccharomycotina</taxon>
        <taxon>Pichiomycetes</taxon>
        <taxon>Pichiales</taxon>
        <taxon>Pichiaceae</taxon>
        <taxon>Brettanomyces</taxon>
    </lineage>
</organism>
<dbReference type="InterPro" id="IPR001012">
    <property type="entry name" value="UBX_dom"/>
</dbReference>
<dbReference type="PANTHER" id="PTHR23333:SF20">
    <property type="entry name" value="NSFL1 COFACTOR P47"/>
    <property type="match status" value="1"/>
</dbReference>
<evidence type="ECO:0000313" key="5">
    <source>
        <dbReference type="Proteomes" id="UP000662931"/>
    </source>
</evidence>
<dbReference type="PROSITE" id="PS50033">
    <property type="entry name" value="UBX"/>
    <property type="match status" value="1"/>
</dbReference>
<dbReference type="InterPro" id="IPR036241">
    <property type="entry name" value="NSFL1C_SEP_dom_sf"/>
</dbReference>
<protein>
    <submittedName>
        <fullName evidence="4">Uncharacterized protein</fullName>
    </submittedName>
</protein>
<dbReference type="GO" id="GO:0043161">
    <property type="term" value="P:proteasome-mediated ubiquitin-dependent protein catabolic process"/>
    <property type="evidence" value="ECO:0007669"/>
    <property type="project" value="TreeGrafter"/>
</dbReference>
<dbReference type="Pfam" id="PF08059">
    <property type="entry name" value="SEP"/>
    <property type="match status" value="1"/>
</dbReference>
<feature type="domain" description="UBX" evidence="2">
    <location>
        <begin position="306"/>
        <end position="382"/>
    </location>
</feature>
<dbReference type="GO" id="GO:0005634">
    <property type="term" value="C:nucleus"/>
    <property type="evidence" value="ECO:0007669"/>
    <property type="project" value="TreeGrafter"/>
</dbReference>
<dbReference type="KEGG" id="bnn:FOA43_001539"/>
<dbReference type="PANTHER" id="PTHR23333">
    <property type="entry name" value="UBX DOMAIN CONTAINING PROTEIN"/>
    <property type="match status" value="1"/>
</dbReference>
<dbReference type="SUPFAM" id="SSF54236">
    <property type="entry name" value="Ubiquitin-like"/>
    <property type="match status" value="1"/>
</dbReference>
<dbReference type="Pfam" id="PF14555">
    <property type="entry name" value="UBA_4"/>
    <property type="match status" value="1"/>
</dbReference>
<feature type="compositionally biased region" description="Basic and acidic residues" evidence="1">
    <location>
        <begin position="53"/>
        <end position="74"/>
    </location>
</feature>
<dbReference type="AlphaFoldDB" id="A0A875S1K4"/>
<dbReference type="Pfam" id="PF00789">
    <property type="entry name" value="UBX"/>
    <property type="match status" value="1"/>
</dbReference>
<dbReference type="PROSITE" id="PS51399">
    <property type="entry name" value="SEP"/>
    <property type="match status" value="1"/>
</dbReference>
<feature type="compositionally biased region" description="Basic and acidic residues" evidence="1">
    <location>
        <begin position="279"/>
        <end position="303"/>
    </location>
</feature>
<gene>
    <name evidence="4" type="ORF">FOA43_001539</name>
</gene>
<keyword evidence="5" id="KW-1185">Reference proteome</keyword>
<sequence length="384" mass="43002">MSDDLIHQFSDVTGATHDLGEQYLARNGNDLTNALNDYYRDSAGREPTPAIDSHPEKRHSDSKFRTMMDVIDHNDDNDDDETNLFTGGEKSGLEVENPDNKNNGGRGNGSGAADSGSKNPMNLVEDLLKKAEREAGEPDTREPIAQAKQPKFKGTGYMLGSKENSVESSKIADPNERLKRKIPEKITRTITFWKEGFQVDEGKLYRYDDPENAEYLKQLNQGRAPLSLLNVEMFQDVDVHVIKKLEDSFKPPKRKLGGFLGEGQRLGSPVPGETIIVEGDRGEAKVEDELEKNGEQEEQKKEETQEEGGDARIQIRLAEGERFVHGFNSSDKVSAVFDYVASKTTDSRTWSLAFAFPLRYIDDMKEKTIGEAGLANSVILQRWR</sequence>
<dbReference type="RefSeq" id="XP_038777780.1">
    <property type="nucleotide sequence ID" value="XM_038921852.1"/>
</dbReference>
<accession>A0A875S1K4</accession>
<dbReference type="EMBL" id="CP064812">
    <property type="protein sequence ID" value="QPG74215.1"/>
    <property type="molecule type" value="Genomic_DNA"/>
</dbReference>
<dbReference type="GO" id="GO:0007030">
    <property type="term" value="P:Golgi organization"/>
    <property type="evidence" value="ECO:0007669"/>
    <property type="project" value="TreeGrafter"/>
</dbReference>
<feature type="region of interest" description="Disordered" evidence="1">
    <location>
        <begin position="39"/>
        <end position="120"/>
    </location>
</feature>
<dbReference type="OrthoDB" id="25887at2759"/>
<feature type="domain" description="SEP" evidence="3">
    <location>
        <begin position="185"/>
        <end position="250"/>
    </location>
</feature>
<dbReference type="SUPFAM" id="SSF102848">
    <property type="entry name" value="NSFL1 (p97 ATPase) cofactor p47, SEP domain"/>
    <property type="match status" value="1"/>
</dbReference>
<proteinExistence type="predicted"/>
<dbReference type="GO" id="GO:0061025">
    <property type="term" value="P:membrane fusion"/>
    <property type="evidence" value="ECO:0007669"/>
    <property type="project" value="TreeGrafter"/>
</dbReference>
<reference evidence="4" key="1">
    <citation type="submission" date="2020-10" db="EMBL/GenBank/DDBJ databases">
        <authorList>
            <person name="Roach M.J.R."/>
        </authorList>
    </citation>
    <scope>NUCLEOTIDE SEQUENCE</scope>
    <source>
        <strain evidence="4">CBS 1945</strain>
    </source>
</reference>
<dbReference type="Gene3D" id="3.10.20.90">
    <property type="entry name" value="Phosphatidylinositol 3-kinase Catalytic Subunit, Chain A, domain 1"/>
    <property type="match status" value="1"/>
</dbReference>
<dbReference type="GO" id="GO:0000045">
    <property type="term" value="P:autophagosome assembly"/>
    <property type="evidence" value="ECO:0007669"/>
    <property type="project" value="TreeGrafter"/>
</dbReference>
<dbReference type="Gene3D" id="3.30.420.210">
    <property type="entry name" value="SEP domain"/>
    <property type="match status" value="1"/>
</dbReference>
<name>A0A875S1K4_EENNA</name>
<evidence type="ECO:0000259" key="2">
    <source>
        <dbReference type="PROSITE" id="PS50033"/>
    </source>
</evidence>
<dbReference type="InterPro" id="IPR012989">
    <property type="entry name" value="SEP_domain"/>
</dbReference>
<dbReference type="InterPro" id="IPR029071">
    <property type="entry name" value="Ubiquitin-like_domsf"/>
</dbReference>
<dbReference type="GeneID" id="62194940"/>
<dbReference type="GO" id="GO:0005829">
    <property type="term" value="C:cytosol"/>
    <property type="evidence" value="ECO:0007669"/>
    <property type="project" value="TreeGrafter"/>
</dbReference>
<dbReference type="GO" id="GO:0031468">
    <property type="term" value="P:nuclear membrane reassembly"/>
    <property type="evidence" value="ECO:0007669"/>
    <property type="project" value="TreeGrafter"/>
</dbReference>
<evidence type="ECO:0000259" key="3">
    <source>
        <dbReference type="PROSITE" id="PS51399"/>
    </source>
</evidence>
<dbReference type="Proteomes" id="UP000662931">
    <property type="component" value="Chromosome 1"/>
</dbReference>
<dbReference type="Gene3D" id="1.10.8.10">
    <property type="entry name" value="DNA helicase RuvA subunit, C-terminal domain"/>
    <property type="match status" value="1"/>
</dbReference>
<dbReference type="GO" id="GO:0043130">
    <property type="term" value="F:ubiquitin binding"/>
    <property type="evidence" value="ECO:0007669"/>
    <property type="project" value="TreeGrafter"/>
</dbReference>
<dbReference type="SMART" id="SM00553">
    <property type="entry name" value="SEP"/>
    <property type="match status" value="1"/>
</dbReference>
<dbReference type="FunFam" id="3.30.420.210:FF:000002">
    <property type="entry name" value="UBX domain-containing protein 1"/>
    <property type="match status" value="1"/>
</dbReference>
<feature type="region of interest" description="Disordered" evidence="1">
    <location>
        <begin position="279"/>
        <end position="311"/>
    </location>
</feature>
<dbReference type="SMART" id="SM00166">
    <property type="entry name" value="UBX"/>
    <property type="match status" value="1"/>
</dbReference>
<evidence type="ECO:0000256" key="1">
    <source>
        <dbReference type="SAM" id="MobiDB-lite"/>
    </source>
</evidence>
<evidence type="ECO:0000313" key="4">
    <source>
        <dbReference type="EMBL" id="QPG74215.1"/>
    </source>
</evidence>